<sequence>MRILFILLALVAVSKSTTSYSCYGYRRCLVYPKKQIYCYNIHYKSSWCSYKYYEPVLHVYPGDDCGKDGWTEKTVADLQVEMENLLKEALLKISQKMTQYKLEFAAKLTENANSYKEMVKNKLTNYYAYYIECAKAEEEKERLRQERDDAIKKYNEEIDAKVTAATEKCAADILAKIKCITDYHAKLVENGVKCLEQRNTKISEYANALVEKCKGYVTKFTEYHMAILEQKKTYYRSSLDKVHGSPDWNKDCVDQVIKVYHDQEVAKINVLVIEYAKKLVVYKLKLISSYTCSYRCYMSNSKLRFYKRSYYSTRDWGCWYRYKSTYCIVKRSLCPFTYVYKPVNYCGLKTCVFPAVVRDGSTIITEFEAKLEKSIEEYVAKFAAWKLKWAAYHVEYCEKYDEIMKARHDWYIGYLRSQYICANNNSELTPEQEAKIAEVKEELDAKRSAAVLAYKTKLADLILECAAKFAKSVEDYKTKVKAYIKKLADDFDERLAKRVADIAEYKKKLGERATAEKEKLEESNFTNSLFQAKLAHIKRYVDMLKMYHDGDTLPDDVTKMSVLYAKLIGYCNEIVAKSTTHWTELIPKLVLHYSCCYVVKEPVCRFPTYCFGGYYTWSVKYPTASCYKYHYNYYRKCRSYRVSYCRGYYSYC</sequence>
<name>H2YLC4_CIOSA</name>
<organism evidence="3 4">
    <name type="scientific">Ciona savignyi</name>
    <name type="common">Pacific transparent sea squirt</name>
    <dbReference type="NCBI Taxonomy" id="51511"/>
    <lineage>
        <taxon>Eukaryota</taxon>
        <taxon>Metazoa</taxon>
        <taxon>Chordata</taxon>
        <taxon>Tunicata</taxon>
        <taxon>Ascidiacea</taxon>
        <taxon>Phlebobranchia</taxon>
        <taxon>Cionidae</taxon>
        <taxon>Ciona</taxon>
    </lineage>
</organism>
<reference evidence="3" key="2">
    <citation type="submission" date="2025-08" db="UniProtKB">
        <authorList>
            <consortium name="Ensembl"/>
        </authorList>
    </citation>
    <scope>IDENTIFICATION</scope>
</reference>
<evidence type="ECO:0000256" key="2">
    <source>
        <dbReference type="SAM" id="SignalP"/>
    </source>
</evidence>
<keyword evidence="1" id="KW-0175">Coiled coil</keyword>
<protein>
    <submittedName>
        <fullName evidence="3">Uncharacterized protein</fullName>
    </submittedName>
</protein>
<dbReference type="Ensembl" id="ENSCSAVT00000006204.1">
    <property type="protein sequence ID" value="ENSCSAVP00000006126.1"/>
    <property type="gene ID" value="ENSCSAVG00000003661.1"/>
</dbReference>
<dbReference type="GeneTree" id="ENSGT00390000011361"/>
<keyword evidence="4" id="KW-1185">Reference proteome</keyword>
<dbReference type="InParanoid" id="H2YLC4"/>
<keyword evidence="2" id="KW-0732">Signal</keyword>
<dbReference type="HOGENOM" id="CLU_422076_0_0_1"/>
<reference evidence="4" key="1">
    <citation type="submission" date="2003-08" db="EMBL/GenBank/DDBJ databases">
        <authorList>
            <person name="Birren B."/>
            <person name="Nusbaum C."/>
            <person name="Abebe A."/>
            <person name="Abouelleil A."/>
            <person name="Adekoya E."/>
            <person name="Ait-zahra M."/>
            <person name="Allen N."/>
            <person name="Allen T."/>
            <person name="An P."/>
            <person name="Anderson M."/>
            <person name="Anderson S."/>
            <person name="Arachchi H."/>
            <person name="Armbruster J."/>
            <person name="Bachantsang P."/>
            <person name="Baldwin J."/>
            <person name="Barry A."/>
            <person name="Bayul T."/>
            <person name="Blitshsteyn B."/>
            <person name="Bloom T."/>
            <person name="Blye J."/>
            <person name="Boguslavskiy L."/>
            <person name="Borowsky M."/>
            <person name="Boukhgalter B."/>
            <person name="Brunache A."/>
            <person name="Butler J."/>
            <person name="Calixte N."/>
            <person name="Calvo S."/>
            <person name="Camarata J."/>
            <person name="Campo K."/>
            <person name="Chang J."/>
            <person name="Cheshatsang Y."/>
            <person name="Citroen M."/>
            <person name="Collymore A."/>
            <person name="Considine T."/>
            <person name="Cook A."/>
            <person name="Cooke P."/>
            <person name="Corum B."/>
            <person name="Cuomo C."/>
            <person name="David R."/>
            <person name="Dawoe T."/>
            <person name="Degray S."/>
            <person name="Dodge S."/>
            <person name="Dooley K."/>
            <person name="Dorje P."/>
            <person name="Dorjee K."/>
            <person name="Dorris L."/>
            <person name="Duffey N."/>
            <person name="Dupes A."/>
            <person name="Elkins T."/>
            <person name="Engels R."/>
            <person name="Erickson J."/>
            <person name="Farina A."/>
            <person name="Faro S."/>
            <person name="Ferreira P."/>
            <person name="Fischer H."/>
            <person name="Fitzgerald M."/>
            <person name="Foley K."/>
            <person name="Gage D."/>
            <person name="Galagan J."/>
            <person name="Gearin G."/>
            <person name="Gnerre S."/>
            <person name="Gnirke A."/>
            <person name="Goyette A."/>
            <person name="Graham J."/>
            <person name="Grandbois E."/>
            <person name="Gyaltsen K."/>
            <person name="Hafez N."/>
            <person name="Hagopian D."/>
            <person name="Hagos B."/>
            <person name="Hall J."/>
            <person name="Hatcher B."/>
            <person name="Heller A."/>
            <person name="Higgins H."/>
            <person name="Honan T."/>
            <person name="Horn A."/>
            <person name="Houde N."/>
            <person name="Hughes L."/>
            <person name="Hulme W."/>
            <person name="Husby E."/>
            <person name="Iliev I."/>
            <person name="Jaffe D."/>
            <person name="Jones C."/>
            <person name="Kamal M."/>
            <person name="Kamat A."/>
            <person name="Kamvysselis M."/>
            <person name="Karlsson E."/>
            <person name="Kells C."/>
            <person name="Kieu A."/>
            <person name="Kisner P."/>
            <person name="Kodira C."/>
            <person name="Kulbokas E."/>
            <person name="Labutti K."/>
            <person name="Lama D."/>
            <person name="Landers T."/>
            <person name="Leger J."/>
            <person name="Levine S."/>
            <person name="Lewis D."/>
            <person name="Lewis T."/>
            <person name="Lindblad-toh K."/>
            <person name="Liu X."/>
            <person name="Lokyitsang T."/>
            <person name="Lokyitsang Y."/>
            <person name="Lucien O."/>
            <person name="Lui A."/>
            <person name="Ma L.J."/>
            <person name="Mabbitt R."/>
            <person name="Macdonald J."/>
            <person name="Maclean C."/>
            <person name="Major J."/>
            <person name="Manning J."/>
            <person name="Marabella R."/>
            <person name="Maru K."/>
            <person name="Matthews C."/>
            <person name="Mauceli E."/>
            <person name="Mccarthy M."/>
            <person name="Mcdonough S."/>
            <person name="Mcghee T."/>
            <person name="Meldrim J."/>
            <person name="Meneus L."/>
            <person name="Mesirov J."/>
            <person name="Mihalev A."/>
            <person name="Mihova T."/>
            <person name="Mikkelsen T."/>
            <person name="Mlenga V."/>
            <person name="Moru K."/>
            <person name="Mozes J."/>
            <person name="Mulrain L."/>
            <person name="Munson G."/>
            <person name="Naylor J."/>
            <person name="Newes C."/>
            <person name="Nguyen C."/>
            <person name="Nguyen N."/>
            <person name="Nguyen T."/>
            <person name="Nicol R."/>
            <person name="Nielsen C."/>
            <person name="Nizzari M."/>
            <person name="Norbu C."/>
            <person name="Norbu N."/>
            <person name="O'donnell P."/>
            <person name="Okoawo O."/>
            <person name="O'leary S."/>
            <person name="Omotosho B."/>
            <person name="O'neill K."/>
            <person name="Osman S."/>
            <person name="Parker S."/>
            <person name="Perrin D."/>
            <person name="Phunkhang P."/>
            <person name="Piqani B."/>
            <person name="Purcell S."/>
            <person name="Rachupka T."/>
            <person name="Ramasamy U."/>
            <person name="Rameau R."/>
            <person name="Ray V."/>
            <person name="Raymond C."/>
            <person name="Retta R."/>
            <person name="Richardson S."/>
            <person name="Rise C."/>
            <person name="Rodriguez J."/>
            <person name="Rogers J."/>
            <person name="Rogov P."/>
            <person name="Rutman M."/>
            <person name="Schupbach R."/>
            <person name="Seaman C."/>
            <person name="Settipalli S."/>
            <person name="Sharpe T."/>
            <person name="Sheridan J."/>
            <person name="Sherpa N."/>
            <person name="Shi J."/>
            <person name="Smirnov S."/>
            <person name="Smith C."/>
            <person name="Sougnez C."/>
            <person name="Spencer B."/>
            <person name="Stalker J."/>
            <person name="Stange-thomann N."/>
            <person name="Stavropoulos S."/>
            <person name="Stetson K."/>
            <person name="Stone C."/>
            <person name="Stone S."/>
            <person name="Stubbs M."/>
            <person name="Talamas J."/>
            <person name="Tchuinga P."/>
            <person name="Tenzing P."/>
            <person name="Tesfaye S."/>
            <person name="Theodore J."/>
            <person name="Thoulutsang Y."/>
            <person name="Topham K."/>
            <person name="Towey S."/>
            <person name="Tsamla T."/>
            <person name="Tsomo N."/>
            <person name="Vallee D."/>
            <person name="Vassiliev H."/>
            <person name="Venkataraman V."/>
            <person name="Vinson J."/>
            <person name="Vo A."/>
            <person name="Wade C."/>
            <person name="Wang S."/>
            <person name="Wangchuk T."/>
            <person name="Wangdi T."/>
            <person name="Whittaker C."/>
            <person name="Wilkinson J."/>
            <person name="Wu Y."/>
            <person name="Wyman D."/>
            <person name="Yadav S."/>
            <person name="Yang S."/>
            <person name="Yang X."/>
            <person name="Yeager S."/>
            <person name="Yee E."/>
            <person name="Young G."/>
            <person name="Zainoun J."/>
            <person name="Zembeck L."/>
            <person name="Zimmer A."/>
            <person name="Zody M."/>
            <person name="Lander E."/>
        </authorList>
    </citation>
    <scope>NUCLEOTIDE SEQUENCE [LARGE SCALE GENOMIC DNA]</scope>
</reference>
<feature type="signal peptide" evidence="2">
    <location>
        <begin position="1"/>
        <end position="19"/>
    </location>
</feature>
<evidence type="ECO:0000313" key="4">
    <source>
        <dbReference type="Proteomes" id="UP000007875"/>
    </source>
</evidence>
<dbReference type="AlphaFoldDB" id="H2YLC4"/>
<proteinExistence type="predicted"/>
<feature type="chain" id="PRO_5003578679" evidence="2">
    <location>
        <begin position="20"/>
        <end position="652"/>
    </location>
</feature>
<dbReference type="Proteomes" id="UP000007875">
    <property type="component" value="Unassembled WGS sequence"/>
</dbReference>
<accession>H2YLC4</accession>
<feature type="coiled-coil region" evidence="1">
    <location>
        <begin position="126"/>
        <end position="160"/>
    </location>
</feature>
<evidence type="ECO:0000313" key="3">
    <source>
        <dbReference type="Ensembl" id="ENSCSAVP00000006126.1"/>
    </source>
</evidence>
<reference evidence="3" key="3">
    <citation type="submission" date="2025-09" db="UniProtKB">
        <authorList>
            <consortium name="Ensembl"/>
        </authorList>
    </citation>
    <scope>IDENTIFICATION</scope>
</reference>
<evidence type="ECO:0000256" key="1">
    <source>
        <dbReference type="SAM" id="Coils"/>
    </source>
</evidence>